<comment type="caution">
    <text evidence="3">The sequence shown here is derived from an EMBL/GenBank/DDBJ whole genome shotgun (WGS) entry which is preliminary data.</text>
</comment>
<feature type="region of interest" description="Disordered" evidence="1">
    <location>
        <begin position="300"/>
        <end position="355"/>
    </location>
</feature>
<dbReference type="Proteomes" id="UP001153069">
    <property type="component" value="Unassembled WGS sequence"/>
</dbReference>
<evidence type="ECO:0000256" key="1">
    <source>
        <dbReference type="SAM" id="MobiDB-lite"/>
    </source>
</evidence>
<accession>A0A9N8H5Y8</accession>
<reference evidence="3" key="1">
    <citation type="submission" date="2020-06" db="EMBL/GenBank/DDBJ databases">
        <authorList>
            <consortium name="Plant Systems Biology data submission"/>
        </authorList>
    </citation>
    <scope>NUCLEOTIDE SEQUENCE</scope>
    <source>
        <strain evidence="3">D6</strain>
    </source>
</reference>
<feature type="signal peptide" evidence="2">
    <location>
        <begin position="1"/>
        <end position="20"/>
    </location>
</feature>
<sequence length="580" mass="62078">MTMTIMISKLILLLLLPVLATGVRPHTLWFFGNSYTKNQGMVGMARCFYTLETQRLDPPVLTVHTPAYTPGGATLQNHIAYLRDDPNAPFFDNPDEIYPWVLLQEQSIYPSIPAYLQDSIRAANDLSFFFWLRPVQDVMFIMTWGGRGGHIDSQVNYPSFLAHNDALFEGYRQMVQTTSTNHVPRYMAPCGLTFATIHNDCVDAGLDPQDPEVCLFARLYVNDGRHPSRIGAYACAATIGASMTGIHPDTTTCLPRQGDGINEEEAYVVRMAVEKTIRETFESGLINYKFDTIWPAPDATAPTVPATQPPVPAVTMPPAASNGNGPPDETPGNGPPEPVPGIGPPESITGDEEVPDCWALPPPADGSCLPANPSTIDDGMPDAYRGWYSLNNDGCCQDFCRWNGYSGPGGDPSIQTTHENSFWACRPAGYSTCTYWRNYLTPFTATRCLAQGVPAVGTVAPTEAGTAAVTTVGTVAGTPAGTVAGTPTGTAGATTGGGDLGTPAFTSSPSADIGTDVEKKSESSEESSAKFEQYQHSRHDEEAEGGEAIYLLESSAANAGFAWSLASRALVVAASVFLMA</sequence>
<name>A0A9N8H5Y8_9STRA</name>
<dbReference type="InterPro" id="IPR036514">
    <property type="entry name" value="SGNH_hydro_sf"/>
</dbReference>
<dbReference type="EMBL" id="CAICTM010000128">
    <property type="protein sequence ID" value="CAB9502151.1"/>
    <property type="molecule type" value="Genomic_DNA"/>
</dbReference>
<gene>
    <name evidence="3" type="ORF">SEMRO_129_G061430.1</name>
</gene>
<proteinExistence type="predicted"/>
<keyword evidence="4" id="KW-1185">Reference proteome</keyword>
<dbReference type="Gene3D" id="3.40.50.1110">
    <property type="entry name" value="SGNH hydrolase"/>
    <property type="match status" value="1"/>
</dbReference>
<feature type="compositionally biased region" description="Low complexity" evidence="1">
    <location>
        <begin position="483"/>
        <end position="493"/>
    </location>
</feature>
<feature type="compositionally biased region" description="Basic and acidic residues" evidence="1">
    <location>
        <begin position="516"/>
        <end position="541"/>
    </location>
</feature>
<feature type="region of interest" description="Disordered" evidence="1">
    <location>
        <begin position="483"/>
        <end position="542"/>
    </location>
</feature>
<organism evidence="3 4">
    <name type="scientific">Seminavis robusta</name>
    <dbReference type="NCBI Taxonomy" id="568900"/>
    <lineage>
        <taxon>Eukaryota</taxon>
        <taxon>Sar</taxon>
        <taxon>Stramenopiles</taxon>
        <taxon>Ochrophyta</taxon>
        <taxon>Bacillariophyta</taxon>
        <taxon>Bacillariophyceae</taxon>
        <taxon>Bacillariophycidae</taxon>
        <taxon>Naviculales</taxon>
        <taxon>Naviculaceae</taxon>
        <taxon>Seminavis</taxon>
    </lineage>
</organism>
<feature type="compositionally biased region" description="Pro residues" evidence="1">
    <location>
        <begin position="333"/>
        <end position="343"/>
    </location>
</feature>
<protein>
    <submittedName>
        <fullName evidence="3">Uncharacterized protein</fullName>
    </submittedName>
</protein>
<dbReference type="AlphaFoldDB" id="A0A9N8H5Y8"/>
<keyword evidence="2" id="KW-0732">Signal</keyword>
<evidence type="ECO:0000256" key="2">
    <source>
        <dbReference type="SAM" id="SignalP"/>
    </source>
</evidence>
<evidence type="ECO:0000313" key="3">
    <source>
        <dbReference type="EMBL" id="CAB9502151.1"/>
    </source>
</evidence>
<evidence type="ECO:0000313" key="4">
    <source>
        <dbReference type="Proteomes" id="UP001153069"/>
    </source>
</evidence>
<feature type="chain" id="PRO_5040183928" evidence="2">
    <location>
        <begin position="21"/>
        <end position="580"/>
    </location>
</feature>